<proteinExistence type="predicted"/>
<dbReference type="RefSeq" id="WP_346177153.1">
    <property type="nucleotide sequence ID" value="NZ_BAAASD010000029.1"/>
</dbReference>
<evidence type="ECO:0000256" key="1">
    <source>
        <dbReference type="SAM" id="MobiDB-lite"/>
    </source>
</evidence>
<protein>
    <submittedName>
        <fullName evidence="2">Uncharacterized protein</fullName>
    </submittedName>
</protein>
<feature type="region of interest" description="Disordered" evidence="1">
    <location>
        <begin position="1"/>
        <end position="21"/>
    </location>
</feature>
<sequence length="96" mass="11043">MPTYEATPRFTADHHRLTPEQRHRFRQAVTAFVDDLRTGTFRTGLRIKGVRSSPGVYELTWAPDGRATWSYGQERIPGSRHVVWRRIGTHAILTSP</sequence>
<accession>A0ABN3GRF1</accession>
<organism evidence="2 3">
    <name type="scientific">Streptomyces cuspidosporus</name>
    <dbReference type="NCBI Taxonomy" id="66882"/>
    <lineage>
        <taxon>Bacteria</taxon>
        <taxon>Bacillati</taxon>
        <taxon>Actinomycetota</taxon>
        <taxon>Actinomycetes</taxon>
        <taxon>Kitasatosporales</taxon>
        <taxon>Streptomycetaceae</taxon>
        <taxon>Streptomyces</taxon>
    </lineage>
</organism>
<dbReference type="EMBL" id="BAAASD010000029">
    <property type="protein sequence ID" value="GAA2358952.1"/>
    <property type="molecule type" value="Genomic_DNA"/>
</dbReference>
<gene>
    <name evidence="2" type="ORF">GCM10010246_56060</name>
</gene>
<comment type="caution">
    <text evidence="2">The sequence shown here is derived from an EMBL/GenBank/DDBJ whole genome shotgun (WGS) entry which is preliminary data.</text>
</comment>
<name>A0ABN3GRF1_9ACTN</name>
<evidence type="ECO:0000313" key="3">
    <source>
        <dbReference type="Proteomes" id="UP001500253"/>
    </source>
</evidence>
<evidence type="ECO:0000313" key="2">
    <source>
        <dbReference type="EMBL" id="GAA2358952.1"/>
    </source>
</evidence>
<feature type="compositionally biased region" description="Basic and acidic residues" evidence="1">
    <location>
        <begin position="11"/>
        <end position="21"/>
    </location>
</feature>
<keyword evidence="3" id="KW-1185">Reference proteome</keyword>
<reference evidence="2 3" key="1">
    <citation type="journal article" date="2019" name="Int. J. Syst. Evol. Microbiol.">
        <title>The Global Catalogue of Microorganisms (GCM) 10K type strain sequencing project: providing services to taxonomists for standard genome sequencing and annotation.</title>
        <authorList>
            <consortium name="The Broad Institute Genomics Platform"/>
            <consortium name="The Broad Institute Genome Sequencing Center for Infectious Disease"/>
            <person name="Wu L."/>
            <person name="Ma J."/>
        </authorList>
    </citation>
    <scope>NUCLEOTIDE SEQUENCE [LARGE SCALE GENOMIC DNA]</scope>
    <source>
        <strain evidence="2 3">JCM 4316</strain>
    </source>
</reference>
<dbReference type="Proteomes" id="UP001500253">
    <property type="component" value="Unassembled WGS sequence"/>
</dbReference>